<evidence type="ECO:0000313" key="3">
    <source>
        <dbReference type="Proteomes" id="UP000001542"/>
    </source>
</evidence>
<feature type="region of interest" description="Disordered" evidence="1">
    <location>
        <begin position="575"/>
        <end position="717"/>
    </location>
</feature>
<dbReference type="GO" id="GO:0035556">
    <property type="term" value="P:intracellular signal transduction"/>
    <property type="evidence" value="ECO:0007669"/>
    <property type="project" value="InterPro"/>
</dbReference>
<dbReference type="EMBL" id="DS113272">
    <property type="protein sequence ID" value="EAY14355.1"/>
    <property type="molecule type" value="Genomic_DNA"/>
</dbReference>
<protein>
    <submittedName>
        <fullName evidence="2">Uncharacterized protein</fullName>
    </submittedName>
</protein>
<reference evidence="2" key="1">
    <citation type="submission" date="2006-10" db="EMBL/GenBank/DDBJ databases">
        <authorList>
            <person name="Amadeo P."/>
            <person name="Zhao Q."/>
            <person name="Wortman J."/>
            <person name="Fraser-Liggett C."/>
            <person name="Carlton J."/>
        </authorList>
    </citation>
    <scope>NUCLEOTIDE SEQUENCE</scope>
    <source>
        <strain evidence="2">G3</strain>
    </source>
</reference>
<dbReference type="RefSeq" id="XP_001326578.1">
    <property type="nucleotide sequence ID" value="XM_001326543.1"/>
</dbReference>
<dbReference type="AlphaFoldDB" id="A2DZ79"/>
<keyword evidence="3" id="KW-1185">Reference proteome</keyword>
<evidence type="ECO:0000256" key="1">
    <source>
        <dbReference type="SAM" id="MobiDB-lite"/>
    </source>
</evidence>
<dbReference type="VEuPathDB" id="TrichDB:TVAG_026760"/>
<feature type="compositionally biased region" description="Low complexity" evidence="1">
    <location>
        <begin position="613"/>
        <end position="656"/>
    </location>
</feature>
<feature type="compositionally biased region" description="Polar residues" evidence="1">
    <location>
        <begin position="695"/>
        <end position="706"/>
    </location>
</feature>
<dbReference type="KEGG" id="tva:4772343"/>
<dbReference type="SUPFAM" id="SSF89837">
    <property type="entry name" value="Doublecortin (DC)"/>
    <property type="match status" value="1"/>
</dbReference>
<feature type="compositionally biased region" description="Polar residues" evidence="1">
    <location>
        <begin position="599"/>
        <end position="612"/>
    </location>
</feature>
<dbReference type="OrthoDB" id="9999986at2759"/>
<reference evidence="2" key="2">
    <citation type="journal article" date="2007" name="Science">
        <title>Draft genome sequence of the sexually transmitted pathogen Trichomonas vaginalis.</title>
        <authorList>
            <person name="Carlton J.M."/>
            <person name="Hirt R.P."/>
            <person name="Silva J.C."/>
            <person name="Delcher A.L."/>
            <person name="Schatz M."/>
            <person name="Zhao Q."/>
            <person name="Wortman J.R."/>
            <person name="Bidwell S.L."/>
            <person name="Alsmark U.C.M."/>
            <person name="Besteiro S."/>
            <person name="Sicheritz-Ponten T."/>
            <person name="Noel C.J."/>
            <person name="Dacks J.B."/>
            <person name="Foster P.G."/>
            <person name="Simillion C."/>
            <person name="Van de Peer Y."/>
            <person name="Miranda-Saavedra D."/>
            <person name="Barton G.J."/>
            <person name="Westrop G.D."/>
            <person name="Mueller S."/>
            <person name="Dessi D."/>
            <person name="Fiori P.L."/>
            <person name="Ren Q."/>
            <person name="Paulsen I."/>
            <person name="Zhang H."/>
            <person name="Bastida-Corcuera F.D."/>
            <person name="Simoes-Barbosa A."/>
            <person name="Brown M.T."/>
            <person name="Hayes R.D."/>
            <person name="Mukherjee M."/>
            <person name="Okumura C.Y."/>
            <person name="Schneider R."/>
            <person name="Smith A.J."/>
            <person name="Vanacova S."/>
            <person name="Villalvazo M."/>
            <person name="Haas B.J."/>
            <person name="Pertea M."/>
            <person name="Feldblyum T.V."/>
            <person name="Utterback T.R."/>
            <person name="Shu C.L."/>
            <person name="Osoegawa K."/>
            <person name="de Jong P.J."/>
            <person name="Hrdy I."/>
            <person name="Horvathova L."/>
            <person name="Zubacova Z."/>
            <person name="Dolezal P."/>
            <person name="Malik S.B."/>
            <person name="Logsdon J.M. Jr."/>
            <person name="Henze K."/>
            <person name="Gupta A."/>
            <person name="Wang C.C."/>
            <person name="Dunne R.L."/>
            <person name="Upcroft J.A."/>
            <person name="Upcroft P."/>
            <person name="White O."/>
            <person name="Salzberg S.L."/>
            <person name="Tang P."/>
            <person name="Chiu C.-H."/>
            <person name="Lee Y.-S."/>
            <person name="Embley T.M."/>
            <person name="Coombs G.H."/>
            <person name="Mottram J.C."/>
            <person name="Tachezy J."/>
            <person name="Fraser-Liggett C.M."/>
            <person name="Johnson P.J."/>
        </authorList>
    </citation>
    <scope>NUCLEOTIDE SEQUENCE [LARGE SCALE GENOMIC DNA]</scope>
    <source>
        <strain evidence="2">G3</strain>
    </source>
</reference>
<dbReference type="VEuPathDB" id="TrichDB:TVAGG3_0505310"/>
<dbReference type="Proteomes" id="UP000001542">
    <property type="component" value="Unassembled WGS sequence"/>
</dbReference>
<gene>
    <name evidence="2" type="ORF">TVAG_026760</name>
</gene>
<feature type="region of interest" description="Disordered" evidence="1">
    <location>
        <begin position="132"/>
        <end position="151"/>
    </location>
</feature>
<evidence type="ECO:0000313" key="2">
    <source>
        <dbReference type="EMBL" id="EAY14355.1"/>
    </source>
</evidence>
<proteinExistence type="predicted"/>
<feature type="compositionally biased region" description="Low complexity" evidence="1">
    <location>
        <begin position="668"/>
        <end position="694"/>
    </location>
</feature>
<accession>A2DZ79</accession>
<dbReference type="InterPro" id="IPR036572">
    <property type="entry name" value="Doublecortin_dom_sf"/>
</dbReference>
<dbReference type="InParanoid" id="A2DZ79"/>
<name>A2DZ79_TRIV3</name>
<organism evidence="2 3">
    <name type="scientific">Trichomonas vaginalis (strain ATCC PRA-98 / G3)</name>
    <dbReference type="NCBI Taxonomy" id="412133"/>
    <lineage>
        <taxon>Eukaryota</taxon>
        <taxon>Metamonada</taxon>
        <taxon>Parabasalia</taxon>
        <taxon>Trichomonadida</taxon>
        <taxon>Trichomonadidae</taxon>
        <taxon>Trichomonas</taxon>
    </lineage>
</organism>
<sequence>MESRPDSPRKNLADRSLHGFIINIQKNAYPRGNQMRYCFNTIDKLKLDAVKILSLPSKVEKIFDETGKAVTSADQVKEKGLYYISCGEKYASGMPSPRSKSREVFTLTEEEEEEPERVQTSFEASVAENIAKKQQEAAEKEKQAAKSPDIKKEKEMASFNRLIAISNKSVQEAYLESTLAAFASTEPDQKAKLTKFDQLSNLSKNTAYYDFINHLVTNQMAPNYGTSELQDEVDAWCMDALNQLTISDINFIISGLPSTGKSSTLYSLSTILFRKIQQSSANGSFLFFPLNFEKLTLEFNSIKQIYNVFVTNTLNAARYSNYAIAPFVSSLCQWFISIPTANVFPSFPQMPEHVHGIDFKAIRALGQSIFDICKVKSNLQKFIGAITDFPANFAQTIGLPTVLFILDHFDYCDVEALDESMFPDSIYSVKFAPEICRSISGQKYLVSCENEQAFAQCFTCEGATPIDTEGICRSHVDGRTLTVKPMKIELTIEDCIGAPGIIAAFEHVCDLAAKVNTDPAQPKGIKIMSAVSRSRKYILKREVMRLFKVLFGAGNNKVTLDTLNDLEDSDLIVNVDGEKNPQGEEGQNQEEEDGEETTKTANSRVQSSPSNRTKASPAKSTPAKTTTPTKSQLAGQSSSTKGNSNNNNNQQGTLSKSGHPNSLSANTKSPAKNSLNASSNSSAPKSTSNPPSSKDQQPNKPANSNFIELVDDSEEDI</sequence>
<feature type="compositionally biased region" description="Polar residues" evidence="1">
    <location>
        <begin position="658"/>
        <end position="667"/>
    </location>
</feature>